<dbReference type="InterPro" id="IPR043519">
    <property type="entry name" value="NT_sf"/>
</dbReference>
<dbReference type="SUPFAM" id="SSF55021">
    <property type="entry name" value="ACT-like"/>
    <property type="match status" value="1"/>
</dbReference>
<comment type="function">
    <text evidence="6">In eubacteria ppGpp (guanosine 3'-diphosphate 5'-diphosphate) is a mediator of the stringent response that coordinates a variety of cellular activities in response to changes in nutritional abundance.</text>
</comment>
<evidence type="ECO:0000313" key="9">
    <source>
        <dbReference type="EMBL" id="MEF2154714.1"/>
    </source>
</evidence>
<accession>A0ABU7UYM8</accession>
<comment type="similarity">
    <text evidence="6">Belongs to the relA/spoT family.</text>
</comment>
<dbReference type="Gene3D" id="3.30.460.10">
    <property type="entry name" value="Beta Polymerase, domain 2"/>
    <property type="match status" value="1"/>
</dbReference>
<sequence length="726" mass="80597">MNLSPPVVPTDPASNSVQPTWQSVLNAARKAGLNAPHAMVLESAIERTGVAAPDALETAVVSDTLALLATLNAESELLLAAILHRQMALQQAMPISASLRTLLEGQIAARQVSDLHDGSTGARNSEGLRSLLLALVKDLRVVLILLARQLARMRHIAQFPESQRSSLIELTRDIHAPLANRLGIWQLKWELEDLVLRHTEPETYIRIAKLLDEKRIDRERFIADVTRDLQEALDAQGLQAKVLGRPKHIYSIWKKMSRKDAPIGELYDLRAVRILVSDVTACYTALGIVHSLWLPIPSEFDDYIARPKRNDYRSLHTAVIGPQGKTLEVQIRTFDMHDKAELGVAAHWRYKEGSGNDAALDRKIAWMRSLLDQSPDELGGALKNELEEDRIYVLTPKGEVVDLPVGGTPLDFAYHVHTEVGHRTRGAKVNGNIVNLDAPLKTGDRVEILTGKVSEPRRDWLVEANGFLASQRSRGKVRAWFNKLDRERNLVAGKEMLDKELRRVGLLNADLREVLGKFNAATEGDLQVLVALGDVGPSQVARAVQEAERERDRPADALPADGSVVFKRAKPMPATQTPFVVGGEGNLLVQVAKCCQPVRGEPIVGYLTKGRGISVHRPDCGSLLRLRERNPERVLAVEWGVSVRDRQEVDIEVDATDRRFLLKDISDTLASADTPVVMVNSERHGRQGQVRVVLRLRVSDFEQLAKVLGRLAALPGVHHAFRRHLR</sequence>
<dbReference type="InterPro" id="IPR002912">
    <property type="entry name" value="ACT_dom"/>
</dbReference>
<comment type="caution">
    <text evidence="9">The sequence shown here is derived from an EMBL/GenBank/DDBJ whole genome shotgun (WGS) entry which is preliminary data.</text>
</comment>
<dbReference type="PANTHER" id="PTHR21262">
    <property type="entry name" value="GUANOSINE-3',5'-BIS DIPHOSPHATE 3'-PYROPHOSPHOHYDROLASE"/>
    <property type="match status" value="1"/>
</dbReference>
<dbReference type="SUPFAM" id="SSF109604">
    <property type="entry name" value="HD-domain/PDEase-like"/>
    <property type="match status" value="1"/>
</dbReference>
<evidence type="ECO:0000256" key="1">
    <source>
        <dbReference type="ARBA" id="ARBA00019852"/>
    </source>
</evidence>
<evidence type="ECO:0000256" key="4">
    <source>
        <dbReference type="ARBA" id="ARBA00032407"/>
    </source>
</evidence>
<evidence type="ECO:0000259" key="7">
    <source>
        <dbReference type="PROSITE" id="PS51671"/>
    </source>
</evidence>
<dbReference type="SMART" id="SM00954">
    <property type="entry name" value="RelA_SpoT"/>
    <property type="match status" value="1"/>
</dbReference>
<dbReference type="PANTHER" id="PTHR21262:SF31">
    <property type="entry name" value="GTP PYROPHOSPHOKINASE"/>
    <property type="match status" value="1"/>
</dbReference>
<evidence type="ECO:0000259" key="8">
    <source>
        <dbReference type="PROSITE" id="PS51880"/>
    </source>
</evidence>
<protein>
    <recommendedName>
        <fullName evidence="1">GTP pyrophosphokinase</fullName>
    </recommendedName>
    <alternativeName>
        <fullName evidence="4">(p)ppGpp synthase</fullName>
    </alternativeName>
    <alternativeName>
        <fullName evidence="3">ATP:GTP 3'-pyrophosphotransferase</fullName>
    </alternativeName>
    <alternativeName>
        <fullName evidence="5">ppGpp synthase I</fullName>
    </alternativeName>
</protein>
<dbReference type="Pfam" id="PF13328">
    <property type="entry name" value="HD_4"/>
    <property type="match status" value="1"/>
</dbReference>
<name>A0ABU7UYM8_9GAMM</name>
<dbReference type="Pfam" id="PF02824">
    <property type="entry name" value="TGS"/>
    <property type="match status" value="1"/>
</dbReference>
<organism evidence="9 10">
    <name type="scientific">Aquilutibacter rugosus</name>
    <dbReference type="NCBI Taxonomy" id="3115820"/>
    <lineage>
        <taxon>Bacteria</taxon>
        <taxon>Pseudomonadati</taxon>
        <taxon>Pseudomonadota</taxon>
        <taxon>Gammaproteobacteria</taxon>
        <taxon>Lysobacterales</taxon>
        <taxon>Lysobacteraceae</taxon>
        <taxon>Aquilutibacter</taxon>
    </lineage>
</organism>
<gene>
    <name evidence="9" type="ORF">V3390_00440</name>
</gene>
<dbReference type="SUPFAM" id="SSF81301">
    <property type="entry name" value="Nucleotidyltransferase"/>
    <property type="match status" value="1"/>
</dbReference>
<dbReference type="InterPro" id="IPR004811">
    <property type="entry name" value="RelA/Spo_fam"/>
</dbReference>
<reference evidence="9 10" key="1">
    <citation type="submission" date="2024-01" db="EMBL/GenBank/DDBJ databases">
        <title>Novel species of the genus Luteimonas isolated from rivers.</title>
        <authorList>
            <person name="Lu H."/>
        </authorList>
    </citation>
    <scope>NUCLEOTIDE SEQUENCE [LARGE SCALE GENOMIC DNA]</scope>
    <source>
        <strain evidence="9 10">FXH3W</strain>
    </source>
</reference>
<dbReference type="Proteomes" id="UP001356170">
    <property type="component" value="Unassembled WGS sequence"/>
</dbReference>
<dbReference type="Pfam" id="PF13291">
    <property type="entry name" value="ACT_4"/>
    <property type="match status" value="1"/>
</dbReference>
<dbReference type="Pfam" id="PF04607">
    <property type="entry name" value="RelA_SpoT"/>
    <property type="match status" value="1"/>
</dbReference>
<evidence type="ECO:0000256" key="6">
    <source>
        <dbReference type="RuleBase" id="RU003847"/>
    </source>
</evidence>
<dbReference type="InterPro" id="IPR004095">
    <property type="entry name" value="TGS"/>
</dbReference>
<comment type="pathway">
    <text evidence="2">Purine metabolism.</text>
</comment>
<evidence type="ECO:0000313" key="10">
    <source>
        <dbReference type="Proteomes" id="UP001356170"/>
    </source>
</evidence>
<dbReference type="PROSITE" id="PS51671">
    <property type="entry name" value="ACT"/>
    <property type="match status" value="1"/>
</dbReference>
<dbReference type="PROSITE" id="PS51880">
    <property type="entry name" value="TGS"/>
    <property type="match status" value="1"/>
</dbReference>
<dbReference type="Gene3D" id="3.30.70.260">
    <property type="match status" value="1"/>
</dbReference>
<feature type="domain" description="TGS" evidence="8">
    <location>
        <begin position="387"/>
        <end position="450"/>
    </location>
</feature>
<feature type="domain" description="ACT" evidence="7">
    <location>
        <begin position="650"/>
        <end position="726"/>
    </location>
</feature>
<dbReference type="InterPro" id="IPR012675">
    <property type="entry name" value="Beta-grasp_dom_sf"/>
</dbReference>
<dbReference type="InterPro" id="IPR045865">
    <property type="entry name" value="ACT-like_dom_sf"/>
</dbReference>
<dbReference type="InterPro" id="IPR007685">
    <property type="entry name" value="RelA_SpoT"/>
</dbReference>
<keyword evidence="10" id="KW-1185">Reference proteome</keyword>
<dbReference type="CDD" id="cd01668">
    <property type="entry name" value="TGS_RSH"/>
    <property type="match status" value="1"/>
</dbReference>
<evidence type="ECO:0000256" key="3">
    <source>
        <dbReference type="ARBA" id="ARBA00029754"/>
    </source>
</evidence>
<dbReference type="Gene3D" id="3.10.20.30">
    <property type="match status" value="1"/>
</dbReference>
<dbReference type="InterPro" id="IPR033655">
    <property type="entry name" value="TGS_RelA/SpoT"/>
</dbReference>
<dbReference type="NCBIfam" id="TIGR00691">
    <property type="entry name" value="spoT_relA"/>
    <property type="match status" value="1"/>
</dbReference>
<proteinExistence type="inferred from homology"/>
<dbReference type="CDD" id="cd04876">
    <property type="entry name" value="ACT_RelA-SpoT"/>
    <property type="match status" value="1"/>
</dbReference>
<dbReference type="GO" id="GO:0008728">
    <property type="term" value="F:GTP diphosphokinase activity"/>
    <property type="evidence" value="ECO:0007669"/>
    <property type="project" value="UniProtKB-EC"/>
</dbReference>
<dbReference type="Gene3D" id="1.10.3210.10">
    <property type="entry name" value="Hypothetical protein af1432"/>
    <property type="match status" value="1"/>
</dbReference>
<evidence type="ECO:0000256" key="5">
    <source>
        <dbReference type="ARBA" id="ARBA00033308"/>
    </source>
</evidence>
<dbReference type="InterPro" id="IPR012676">
    <property type="entry name" value="TGS-like"/>
</dbReference>
<dbReference type="CDD" id="cd05399">
    <property type="entry name" value="NT_Rel-Spo_like"/>
    <property type="match status" value="1"/>
</dbReference>
<dbReference type="SUPFAM" id="SSF81271">
    <property type="entry name" value="TGS-like"/>
    <property type="match status" value="1"/>
</dbReference>
<keyword evidence="9" id="KW-0808">Transferase</keyword>
<dbReference type="EMBL" id="JAZHBO010000001">
    <property type="protein sequence ID" value="MEF2154714.1"/>
    <property type="molecule type" value="Genomic_DNA"/>
</dbReference>
<evidence type="ECO:0000256" key="2">
    <source>
        <dbReference type="ARBA" id="ARBA00025704"/>
    </source>
</evidence>